<evidence type="ECO:0000313" key="3">
    <source>
        <dbReference type="Proteomes" id="UP000050424"/>
    </source>
</evidence>
<name>A0A0P7BE17_9HYPO</name>
<dbReference type="OrthoDB" id="3235083at2759"/>
<dbReference type="STRING" id="78410.A0A0P7BE17"/>
<feature type="region of interest" description="Disordered" evidence="1">
    <location>
        <begin position="1240"/>
        <end position="1263"/>
    </location>
</feature>
<dbReference type="Proteomes" id="UP000050424">
    <property type="component" value="Unassembled WGS sequence"/>
</dbReference>
<sequence>MAKDQLLSLPSITLTSLHLFIRQTLSILVESLGFSFFCAEMDVSSCNLSKYGYSFVVATTQLNINSSLKGYLLETTQPDNFFCFVSDPTTGNPATQISLDDLKAKSGGNDPFEIPAGTSATDPRIQALTSNSFAFGVKIRMGLPPGVPYENLPLILELRDGAQGVIFRMFCSDFQIIQNIKGDGDIQASWNVWSQQSGSPVYVETVVDLVNADLDKELSTPYFDQNPAQKATIRSQIENMSDSAFSLQQLLLDLDNAALQSAPSFKGIPDTVQSIVEEYFVGLYIQSVKNYGQPLISITPVPDTTTDPSSIQMTSFDRVVNRFKDANGAAIDDPSPEQLAMTTLDHLCMTNNLPLPDYEPFTWNWVQTQNAGSQGGVVAISRQVILNYLLNTALVPGIEPYCINAMVAVLSPGSPTEGGFGAQVVLTNSQTPQTCAVQALGDSAGAISIAYTSPGDTQSNNDFGFTYKLQVQPNYTCDVSVNGSSIVIVQRLWVLMHLWSSCSNPGDNWNSQQPINAFDKTLTDTYNMSFGQDGGVQITRDASVQNVKDASQDPDPEWDYVSLYGFKDAVQQARSQITFAAIDMSSVSIPGAHNFVFPGSQVAAYSSATFSNYQDLVCNITYLDASEIFPPQSTLQATPLMEEELQPTVVTQSNQPILAVAESSPNAVTLTHTCDMIQNWVQGEAMAPMDKFEALQTDDGHSLLFGIDSDNIFHVSVEQSGTSKTGWGTVDLSTTFLQKSFSGDTSASVRTFDVNQSTISGTISMAMAVTSKGADNLFFSLQNPSSSSTWNQSDTTPTWTSAPFDAPNETTSQSNLSIVGTMFAETNDQQQFLIVDIDRSSTSTVKDIARYYVDPLKGTGTFWTSHDVPVDIEDGTYQSCVGRLGGRTFGDGVYTSGVAGGSPQLCYNAIYNPFGGPSTPYLFSLPSDAQASAIATARNPDHSTDLYAVGGSVLYRLPAGEQVEHAVATTVMSNGLFSGTTKLSAMTNNGTTTIWGKNGGDMVYYVSCPNDQLNVPTAWSTPVPILTEVELMSPYVNLTSGGNTIFTSGDGTLQRLVQATNTEAQMWKVDGITLAPSDTTAASTPFNSYTTTIQVVDDQNLPVDGASVSITAASHTPAYINGLYYVLSQTPTTLQTDRTGILTVVEAVHDSINGTVLTVTCDNGTTSTTINPMDKPFQKMSALNTSQAVLNAEVSTNVKAGGTLGPSSSKPLVAPSTSSDAVTTVANSMSDLGTVYGSVSGTTPASPSSSPAPATAVAAPAPSTGPPPGVSMLFGLPSLGDIEHDLSHALESTVGDITRFLKSVAKHAAHLVKHIVNIVKDAASGAWHFVANIMGQVYKAALTTVDAVVGAVEWVFNAVETAIEDIIQFLEFLFEWDDITRTKDVIYNLTTQWMSGQIACLPEAKTDFDAAIASVESSISQWAGITDWSASLGDVGPKPNPAAGQTSGSQMLTNHFKNHGSDATVVGAPTSADAAQELFDGLLTALEKEGQNLSDVYTSLKELAGDFASKSLGDVLKALVGIVANSVLSSVQAVGSALFDVLISLSTSALDLLTTPIHIPVISDILDALGVPKISFLEVICWVAAVAYTIVYKIAHNEAPFPDTDDISNLISAQSWADVQALLGQPPQSSTPAAVSFELVEPQAAPSASFMATETTSTQSHSLLDIIPVSASTAKQLYISLHGVGSFMTLLSAMINGVEAEEATGSTWGTWSSIIGAVIASSNFIADTALPEDSIQGSGLVDASRMITGLTIAAKVTFSGKNQSRLKVSNPSSFWLVKDGRATGAIVNVLLAIPALGITAAHFYELSNDQASTSKSAAIAGELANLAGYVSRVAYCMAVNETAPTNKQIPIGFMVGDIVLTSMLMASQSLVVDGIIGSYS</sequence>
<gene>
    <name evidence="2" type="ORF">AK830_g1610</name>
</gene>
<feature type="compositionally biased region" description="Polar residues" evidence="1">
    <location>
        <begin position="785"/>
        <end position="801"/>
    </location>
</feature>
<accession>A0A0P7BE17</accession>
<evidence type="ECO:0000313" key="2">
    <source>
        <dbReference type="EMBL" id="KPM44923.1"/>
    </source>
</evidence>
<keyword evidence="3" id="KW-1185">Reference proteome</keyword>
<protein>
    <submittedName>
        <fullName evidence="2">Uncharacterized protein</fullName>
    </submittedName>
</protein>
<reference evidence="2 3" key="1">
    <citation type="submission" date="2015-09" db="EMBL/GenBank/DDBJ databases">
        <title>Draft genome of a European isolate of the apple canker pathogen Neonectria ditissima.</title>
        <authorList>
            <person name="Gomez-Cortecero A."/>
            <person name="Harrison R.J."/>
            <person name="Armitage A.D."/>
        </authorList>
    </citation>
    <scope>NUCLEOTIDE SEQUENCE [LARGE SCALE GENOMIC DNA]</scope>
    <source>
        <strain evidence="2 3">R09/05</strain>
    </source>
</reference>
<feature type="region of interest" description="Disordered" evidence="1">
    <location>
        <begin position="785"/>
        <end position="811"/>
    </location>
</feature>
<comment type="caution">
    <text evidence="2">The sequence shown here is derived from an EMBL/GenBank/DDBJ whole genome shotgun (WGS) entry which is preliminary data.</text>
</comment>
<proteinExistence type="predicted"/>
<dbReference type="EMBL" id="LKCW01000013">
    <property type="protein sequence ID" value="KPM44923.1"/>
    <property type="molecule type" value="Genomic_DNA"/>
</dbReference>
<feature type="compositionally biased region" description="Low complexity" evidence="1">
    <location>
        <begin position="1240"/>
        <end position="1262"/>
    </location>
</feature>
<organism evidence="2 3">
    <name type="scientific">Neonectria ditissima</name>
    <dbReference type="NCBI Taxonomy" id="78410"/>
    <lineage>
        <taxon>Eukaryota</taxon>
        <taxon>Fungi</taxon>
        <taxon>Dikarya</taxon>
        <taxon>Ascomycota</taxon>
        <taxon>Pezizomycotina</taxon>
        <taxon>Sordariomycetes</taxon>
        <taxon>Hypocreomycetidae</taxon>
        <taxon>Hypocreales</taxon>
        <taxon>Nectriaceae</taxon>
        <taxon>Neonectria</taxon>
    </lineage>
</organism>
<evidence type="ECO:0000256" key="1">
    <source>
        <dbReference type="SAM" id="MobiDB-lite"/>
    </source>
</evidence>